<sequence>MPHLKDAPTDFVGILKQLGPGLIISASIVGSGELIVTTKLGADVGFTLLWFIIFGCLIKVFLQVELGRYAILSGKTMLQAIDGVPGPRLLVSWLVWVWICMFVATFFQVSGMVGGIAQAVSLSGLQFSNTTLALAITGSCALLLFIGRYTFVERFSTVMVAGFTLFTILAVLSLYWTDYGVSAADLAEGMSFGLTDDFTIAFAAFGVIGVGASELIYYPYWCLEKGYARFVGRDDQSDAWQKRAKGWIRVLQWDAFASMVIYTGATIAFYLLGAAVLHGKSVEVSNDNLMASLSHLYSESFGVVGLWIFIFGAIAVLYSTVFIATASNGRLAADLLQLFGLAKTASEERRGQLIRYSCVALPVIYCVFYLTLGRPVTLVTIGAVAQALMLPFLGYAALYFLYRRTAEVMKPGKVWFAFLWISSMLMGAVGIYQLSRMF</sequence>
<feature type="transmembrane region" description="Helical" evidence="5">
    <location>
        <begin position="353"/>
        <end position="372"/>
    </location>
</feature>
<reference evidence="6" key="1">
    <citation type="submission" date="2020-09" db="EMBL/GenBank/DDBJ databases">
        <title>Pelagicoccus enzymogenes sp. nov. with an EPS production, isolated from marine sediment.</title>
        <authorList>
            <person name="Feng X."/>
        </authorList>
    </citation>
    <scope>NUCLEOTIDE SEQUENCE</scope>
    <source>
        <strain evidence="6">NFK12</strain>
    </source>
</reference>
<evidence type="ECO:0000256" key="2">
    <source>
        <dbReference type="ARBA" id="ARBA00022692"/>
    </source>
</evidence>
<dbReference type="EMBL" id="JACYFG010000006">
    <property type="protein sequence ID" value="MBD5778866.1"/>
    <property type="molecule type" value="Genomic_DNA"/>
</dbReference>
<dbReference type="PANTHER" id="PTHR11706:SF3">
    <property type="entry name" value="METAL ION TRANSPORT PROTEIN"/>
    <property type="match status" value="1"/>
</dbReference>
<feature type="transmembrane region" description="Helical" evidence="5">
    <location>
        <begin position="127"/>
        <end position="146"/>
    </location>
</feature>
<feature type="transmembrane region" description="Helical" evidence="5">
    <location>
        <begin position="297"/>
        <end position="321"/>
    </location>
</feature>
<feature type="transmembrane region" description="Helical" evidence="5">
    <location>
        <begin position="88"/>
        <end position="107"/>
    </location>
</feature>
<keyword evidence="2 5" id="KW-0812">Transmembrane</keyword>
<dbReference type="RefSeq" id="WP_191615993.1">
    <property type="nucleotide sequence ID" value="NZ_JACYFG010000006.1"/>
</dbReference>
<feature type="transmembrane region" description="Helical" evidence="5">
    <location>
        <begin position="414"/>
        <end position="434"/>
    </location>
</feature>
<dbReference type="GO" id="GO:0034755">
    <property type="term" value="P:iron ion transmembrane transport"/>
    <property type="evidence" value="ECO:0007669"/>
    <property type="project" value="TreeGrafter"/>
</dbReference>
<dbReference type="Proteomes" id="UP000622317">
    <property type="component" value="Unassembled WGS sequence"/>
</dbReference>
<organism evidence="6 7">
    <name type="scientific">Pelagicoccus enzymogenes</name>
    <dbReference type="NCBI Taxonomy" id="2773457"/>
    <lineage>
        <taxon>Bacteria</taxon>
        <taxon>Pseudomonadati</taxon>
        <taxon>Verrucomicrobiota</taxon>
        <taxon>Opitutia</taxon>
        <taxon>Puniceicoccales</taxon>
        <taxon>Pelagicoccaceae</taxon>
        <taxon>Pelagicoccus</taxon>
    </lineage>
</organism>
<dbReference type="Pfam" id="PF01566">
    <property type="entry name" value="Nramp"/>
    <property type="match status" value="1"/>
</dbReference>
<feature type="transmembrane region" description="Helical" evidence="5">
    <location>
        <begin position="378"/>
        <end position="402"/>
    </location>
</feature>
<evidence type="ECO:0000256" key="1">
    <source>
        <dbReference type="ARBA" id="ARBA00004141"/>
    </source>
</evidence>
<dbReference type="GO" id="GO:0015086">
    <property type="term" value="F:cadmium ion transmembrane transporter activity"/>
    <property type="evidence" value="ECO:0007669"/>
    <property type="project" value="TreeGrafter"/>
</dbReference>
<gene>
    <name evidence="6" type="ORF">IEN85_05135</name>
</gene>
<evidence type="ECO:0000313" key="6">
    <source>
        <dbReference type="EMBL" id="MBD5778866.1"/>
    </source>
</evidence>
<keyword evidence="7" id="KW-1185">Reference proteome</keyword>
<comment type="caution">
    <text evidence="6">The sequence shown here is derived from an EMBL/GenBank/DDBJ whole genome shotgun (WGS) entry which is preliminary data.</text>
</comment>
<feature type="transmembrane region" description="Helical" evidence="5">
    <location>
        <begin position="198"/>
        <end position="220"/>
    </location>
</feature>
<feature type="transmembrane region" description="Helical" evidence="5">
    <location>
        <begin position="48"/>
        <end position="67"/>
    </location>
</feature>
<evidence type="ECO:0000256" key="5">
    <source>
        <dbReference type="SAM" id="Phobius"/>
    </source>
</evidence>
<keyword evidence="4 5" id="KW-0472">Membrane</keyword>
<evidence type="ECO:0000256" key="4">
    <source>
        <dbReference type="ARBA" id="ARBA00023136"/>
    </source>
</evidence>
<evidence type="ECO:0000313" key="7">
    <source>
        <dbReference type="Proteomes" id="UP000622317"/>
    </source>
</evidence>
<protein>
    <submittedName>
        <fullName evidence="6">Nramp family divalent metal transporter</fullName>
    </submittedName>
</protein>
<proteinExistence type="predicted"/>
<dbReference type="InterPro" id="IPR001046">
    <property type="entry name" value="NRAMP_fam"/>
</dbReference>
<dbReference type="GO" id="GO:0005886">
    <property type="term" value="C:plasma membrane"/>
    <property type="evidence" value="ECO:0007669"/>
    <property type="project" value="TreeGrafter"/>
</dbReference>
<keyword evidence="3 5" id="KW-1133">Transmembrane helix</keyword>
<comment type="subcellular location">
    <subcellularLocation>
        <location evidence="1">Membrane</location>
        <topology evidence="1">Multi-pass membrane protein</topology>
    </subcellularLocation>
</comment>
<dbReference type="PANTHER" id="PTHR11706">
    <property type="entry name" value="SOLUTE CARRIER PROTEIN FAMILY 11 MEMBER"/>
    <property type="match status" value="1"/>
</dbReference>
<dbReference type="GO" id="GO:0005384">
    <property type="term" value="F:manganese ion transmembrane transporter activity"/>
    <property type="evidence" value="ECO:0007669"/>
    <property type="project" value="TreeGrafter"/>
</dbReference>
<name>A0A927F7W1_9BACT</name>
<accession>A0A927F7W1</accession>
<dbReference type="NCBIfam" id="NF037982">
    <property type="entry name" value="Nramp_1"/>
    <property type="match status" value="1"/>
</dbReference>
<feature type="transmembrane region" description="Helical" evidence="5">
    <location>
        <begin position="255"/>
        <end position="277"/>
    </location>
</feature>
<feature type="transmembrane region" description="Helical" evidence="5">
    <location>
        <begin position="158"/>
        <end position="176"/>
    </location>
</feature>
<dbReference type="AlphaFoldDB" id="A0A927F7W1"/>
<evidence type="ECO:0000256" key="3">
    <source>
        <dbReference type="ARBA" id="ARBA00022989"/>
    </source>
</evidence>